<accession>K5XJQ3</accession>
<dbReference type="Proteomes" id="UP000008493">
    <property type="component" value="Unassembled WGS sequence"/>
</dbReference>
<dbReference type="Gene3D" id="1.10.443.10">
    <property type="entry name" value="Intergrase catalytic core"/>
    <property type="match status" value="1"/>
</dbReference>
<dbReference type="InterPro" id="IPR052925">
    <property type="entry name" value="Phage_Integrase-like_Recomb"/>
</dbReference>
<dbReference type="GeneID" id="18827819"/>
<dbReference type="InParanoid" id="K5XJQ3"/>
<dbReference type="KEGG" id="abp:AGABI1DRAFT132977"/>
<dbReference type="PANTHER" id="PTHR34605:SF3">
    <property type="entry name" value="P CELL-TYPE AGGLUTINATION PROTEIN MAP4-LIKE-RELATED"/>
    <property type="match status" value="1"/>
</dbReference>
<reference evidence="3" key="1">
    <citation type="journal article" date="2012" name="Proc. Natl. Acad. Sci. U.S.A.">
        <title>Genome sequence of the button mushroom Agaricus bisporus reveals mechanisms governing adaptation to a humic-rich ecological niche.</title>
        <authorList>
            <person name="Morin E."/>
            <person name="Kohler A."/>
            <person name="Baker A.R."/>
            <person name="Foulongne-Oriol M."/>
            <person name="Lombard V."/>
            <person name="Nagy L.G."/>
            <person name="Ohm R.A."/>
            <person name="Patyshakuliyeva A."/>
            <person name="Brun A."/>
            <person name="Aerts A.L."/>
            <person name="Bailey A.M."/>
            <person name="Billette C."/>
            <person name="Coutinho P.M."/>
            <person name="Deakin G."/>
            <person name="Doddapaneni H."/>
            <person name="Floudas D."/>
            <person name="Grimwood J."/>
            <person name="Hilden K."/>
            <person name="Kuees U."/>
            <person name="LaButti K.M."/>
            <person name="Lapidus A."/>
            <person name="Lindquist E.A."/>
            <person name="Lucas S.M."/>
            <person name="Murat C."/>
            <person name="Riley R.W."/>
            <person name="Salamov A.A."/>
            <person name="Schmutz J."/>
            <person name="Subramanian V."/>
            <person name="Woesten H.A.B."/>
            <person name="Xu J."/>
            <person name="Eastwood D.C."/>
            <person name="Foster G.D."/>
            <person name="Sonnenberg A.S."/>
            <person name="Cullen D."/>
            <person name="de Vries R.P."/>
            <person name="Lundell T."/>
            <person name="Hibbett D.S."/>
            <person name="Henrissat B."/>
            <person name="Burton K.S."/>
            <person name="Kerrigan R.W."/>
            <person name="Challen M.P."/>
            <person name="Grigoriev I.V."/>
            <person name="Martin F."/>
        </authorList>
    </citation>
    <scope>NUCLEOTIDE SEQUENCE [LARGE SCALE GENOMIC DNA]</scope>
    <source>
        <strain evidence="3">JB137-S8 / ATCC MYA-4627 / FGSC 10392</strain>
    </source>
</reference>
<name>K5XJQ3_AGABU</name>
<dbReference type="HOGENOM" id="CLU_003292_1_1_1"/>
<sequence>MSPSHPQSCPEAWHQVQATFTVHPPVTLQQLHTLRSRIKLDTPFDAAVWATALCSFFGCRRLGETTVPSAASFDPVLHCTRGAECKFSSIPSGPTSLSIHLPWTKTTRSDGFTVVLTARNDVLCPVAAFLNHLHVNFGAPADASLFAYKNSEGCWSHMLKKDFLSSVTSIWNDSGSPQISGHCFRIGGAVSLLLSGVAPEVVAATGGWTSMAFLLYWRRMEDIISINTSSAYSYSQIDQLSSTMTSFRSSIDSAH</sequence>
<evidence type="ECO:0000313" key="2">
    <source>
        <dbReference type="EMBL" id="EKM74720.1"/>
    </source>
</evidence>
<dbReference type="AlphaFoldDB" id="K5XJQ3"/>
<protein>
    <recommendedName>
        <fullName evidence="4">Tyr recombinase domain-containing protein</fullName>
    </recommendedName>
</protein>
<gene>
    <name evidence="2" type="ORF">AGABI1DRAFT_132977</name>
</gene>
<dbReference type="SUPFAM" id="SSF56349">
    <property type="entry name" value="DNA breaking-rejoining enzymes"/>
    <property type="match status" value="1"/>
</dbReference>
<dbReference type="GO" id="GO:0015074">
    <property type="term" value="P:DNA integration"/>
    <property type="evidence" value="ECO:0007669"/>
    <property type="project" value="InterPro"/>
</dbReference>
<evidence type="ECO:0000256" key="1">
    <source>
        <dbReference type="ARBA" id="ARBA00023172"/>
    </source>
</evidence>
<dbReference type="PANTHER" id="PTHR34605">
    <property type="entry name" value="PHAGE_INTEGRASE DOMAIN-CONTAINING PROTEIN"/>
    <property type="match status" value="1"/>
</dbReference>
<dbReference type="InterPro" id="IPR011010">
    <property type="entry name" value="DNA_brk_join_enz"/>
</dbReference>
<dbReference type="eggNOG" id="ENOG502SDY1">
    <property type="taxonomic scope" value="Eukaryota"/>
</dbReference>
<proteinExistence type="predicted"/>
<dbReference type="EMBL" id="JH971430">
    <property type="protein sequence ID" value="EKM74720.1"/>
    <property type="molecule type" value="Genomic_DNA"/>
</dbReference>
<evidence type="ECO:0000313" key="3">
    <source>
        <dbReference type="Proteomes" id="UP000008493"/>
    </source>
</evidence>
<dbReference type="GO" id="GO:0006310">
    <property type="term" value="P:DNA recombination"/>
    <property type="evidence" value="ECO:0007669"/>
    <property type="project" value="UniProtKB-KW"/>
</dbReference>
<dbReference type="InterPro" id="IPR013762">
    <property type="entry name" value="Integrase-like_cat_sf"/>
</dbReference>
<evidence type="ECO:0008006" key="4">
    <source>
        <dbReference type="Google" id="ProtNLM"/>
    </source>
</evidence>
<keyword evidence="1" id="KW-0233">DNA recombination</keyword>
<organism evidence="2 3">
    <name type="scientific">Agaricus bisporus var. burnettii (strain JB137-S8 / ATCC MYA-4627 / FGSC 10392)</name>
    <name type="common">White button mushroom</name>
    <dbReference type="NCBI Taxonomy" id="597362"/>
    <lineage>
        <taxon>Eukaryota</taxon>
        <taxon>Fungi</taxon>
        <taxon>Dikarya</taxon>
        <taxon>Basidiomycota</taxon>
        <taxon>Agaricomycotina</taxon>
        <taxon>Agaricomycetes</taxon>
        <taxon>Agaricomycetidae</taxon>
        <taxon>Agaricales</taxon>
        <taxon>Agaricineae</taxon>
        <taxon>Agaricaceae</taxon>
        <taxon>Agaricus</taxon>
    </lineage>
</organism>
<dbReference type="RefSeq" id="XP_007334674.1">
    <property type="nucleotide sequence ID" value="XM_007334612.1"/>
</dbReference>
<dbReference type="GO" id="GO:0003677">
    <property type="term" value="F:DNA binding"/>
    <property type="evidence" value="ECO:0007669"/>
    <property type="project" value="InterPro"/>
</dbReference>
<dbReference type="STRING" id="597362.K5XJQ3"/>
<dbReference type="OMA" id="SSNDHEW"/>
<dbReference type="OrthoDB" id="2506773at2759"/>
<keyword evidence="3" id="KW-1185">Reference proteome</keyword>